<feature type="transmembrane region" description="Helical" evidence="1">
    <location>
        <begin position="6"/>
        <end position="26"/>
    </location>
</feature>
<dbReference type="Proteomes" id="UP001188597">
    <property type="component" value="Unassembled WGS sequence"/>
</dbReference>
<dbReference type="AlphaFoldDB" id="A0AA88XDQ8"/>
<comment type="caution">
    <text evidence="2">The sequence shown here is derived from an EMBL/GenBank/DDBJ whole genome shotgun (WGS) entry which is preliminary data.</text>
</comment>
<keyword evidence="3" id="KW-1185">Reference proteome</keyword>
<accession>A0AA88XDQ8</accession>
<evidence type="ECO:0000256" key="1">
    <source>
        <dbReference type="SAM" id="Phobius"/>
    </source>
</evidence>
<organism evidence="2 3">
    <name type="scientific">Escallonia herrerae</name>
    <dbReference type="NCBI Taxonomy" id="1293975"/>
    <lineage>
        <taxon>Eukaryota</taxon>
        <taxon>Viridiplantae</taxon>
        <taxon>Streptophyta</taxon>
        <taxon>Embryophyta</taxon>
        <taxon>Tracheophyta</taxon>
        <taxon>Spermatophyta</taxon>
        <taxon>Magnoliopsida</taxon>
        <taxon>eudicotyledons</taxon>
        <taxon>Gunneridae</taxon>
        <taxon>Pentapetalae</taxon>
        <taxon>asterids</taxon>
        <taxon>campanulids</taxon>
        <taxon>Escalloniales</taxon>
        <taxon>Escalloniaceae</taxon>
        <taxon>Escallonia</taxon>
    </lineage>
</organism>
<keyword evidence="1" id="KW-1133">Transmembrane helix</keyword>
<keyword evidence="1" id="KW-0472">Membrane</keyword>
<proteinExistence type="predicted"/>
<name>A0AA88XDQ8_9ASTE</name>
<dbReference type="EMBL" id="JAVXUP010000017">
    <property type="protein sequence ID" value="KAK3042664.1"/>
    <property type="molecule type" value="Genomic_DNA"/>
</dbReference>
<keyword evidence="1" id="KW-0812">Transmembrane</keyword>
<gene>
    <name evidence="2" type="ORF">RJ639_000916</name>
</gene>
<sequence length="99" mass="11378">MCENLFAVVLVASFWVIVVDLIVPFLDCVLFHALQLLPELNSSPLCFKCSEKLCIQALKASDWHLEGAFDVFYNQPHVTTLTDSRHLVELYKKYKGKIY</sequence>
<dbReference type="Pfam" id="PF14555">
    <property type="entry name" value="UBA_4"/>
    <property type="match status" value="1"/>
</dbReference>
<evidence type="ECO:0000313" key="2">
    <source>
        <dbReference type="EMBL" id="KAK3042664.1"/>
    </source>
</evidence>
<protein>
    <submittedName>
        <fullName evidence="2">Uncharacterized protein</fullName>
    </submittedName>
</protein>
<evidence type="ECO:0000313" key="3">
    <source>
        <dbReference type="Proteomes" id="UP001188597"/>
    </source>
</evidence>
<reference evidence="2" key="1">
    <citation type="submission" date="2022-12" db="EMBL/GenBank/DDBJ databases">
        <title>Draft genome assemblies for two species of Escallonia (Escalloniales).</title>
        <authorList>
            <person name="Chanderbali A."/>
            <person name="Dervinis C."/>
            <person name="Anghel I."/>
            <person name="Soltis D."/>
            <person name="Soltis P."/>
            <person name="Zapata F."/>
        </authorList>
    </citation>
    <scope>NUCLEOTIDE SEQUENCE</scope>
    <source>
        <strain evidence="2">UCBG64.0493</strain>
        <tissue evidence="2">Leaf</tissue>
    </source>
</reference>